<dbReference type="Pfam" id="PF06445">
    <property type="entry name" value="GyrI-like"/>
    <property type="match status" value="1"/>
</dbReference>
<evidence type="ECO:0000313" key="7">
    <source>
        <dbReference type="EMBL" id="EGO63680.1"/>
    </source>
</evidence>
<dbReference type="GO" id="GO:0003700">
    <property type="term" value="F:DNA-binding transcription factor activity"/>
    <property type="evidence" value="ECO:0007669"/>
    <property type="project" value="InterPro"/>
</dbReference>
<dbReference type="AlphaFoldDB" id="F7NJU8"/>
<protein>
    <submittedName>
        <fullName evidence="7">MerR family transcriptional regulator</fullName>
    </submittedName>
</protein>
<name>F7NJU8_9FIRM</name>
<dbReference type="Gene3D" id="1.10.1660.10">
    <property type="match status" value="1"/>
</dbReference>
<keyword evidence="2" id="KW-0805">Transcription regulation</keyword>
<dbReference type="Proteomes" id="UP000003240">
    <property type="component" value="Unassembled WGS sequence"/>
</dbReference>
<keyword evidence="8" id="KW-1185">Reference proteome</keyword>
<dbReference type="SUPFAM" id="SSF46955">
    <property type="entry name" value="Putative DNA-binding domain"/>
    <property type="match status" value="1"/>
</dbReference>
<keyword evidence="1" id="KW-0678">Repressor</keyword>
<feature type="domain" description="HTH merR-type" evidence="6">
    <location>
        <begin position="4"/>
        <end position="74"/>
    </location>
</feature>
<organism evidence="7 8">
    <name type="scientific">Acetonema longum DSM 6540</name>
    <dbReference type="NCBI Taxonomy" id="1009370"/>
    <lineage>
        <taxon>Bacteria</taxon>
        <taxon>Bacillati</taxon>
        <taxon>Bacillota</taxon>
        <taxon>Negativicutes</taxon>
        <taxon>Acetonemataceae</taxon>
        <taxon>Acetonema</taxon>
    </lineage>
</organism>
<evidence type="ECO:0000256" key="2">
    <source>
        <dbReference type="ARBA" id="ARBA00023015"/>
    </source>
</evidence>
<evidence type="ECO:0000256" key="3">
    <source>
        <dbReference type="ARBA" id="ARBA00023125"/>
    </source>
</evidence>
<evidence type="ECO:0000313" key="8">
    <source>
        <dbReference type="Proteomes" id="UP000003240"/>
    </source>
</evidence>
<feature type="coiled-coil region" evidence="5">
    <location>
        <begin position="81"/>
        <end position="108"/>
    </location>
</feature>
<dbReference type="PANTHER" id="PTHR30204:SF69">
    <property type="entry name" value="MERR-FAMILY TRANSCRIPTIONAL REGULATOR"/>
    <property type="match status" value="1"/>
</dbReference>
<dbReference type="PANTHER" id="PTHR30204">
    <property type="entry name" value="REDOX-CYCLING DRUG-SENSING TRANSCRIPTIONAL ACTIVATOR SOXR"/>
    <property type="match status" value="1"/>
</dbReference>
<evidence type="ECO:0000256" key="5">
    <source>
        <dbReference type="SAM" id="Coils"/>
    </source>
</evidence>
<dbReference type="STRING" id="1009370.ALO_11789"/>
<accession>F7NJU8</accession>
<dbReference type="EMBL" id="AFGF01000101">
    <property type="protein sequence ID" value="EGO63680.1"/>
    <property type="molecule type" value="Genomic_DNA"/>
</dbReference>
<dbReference type="PROSITE" id="PS50937">
    <property type="entry name" value="HTH_MERR_2"/>
    <property type="match status" value="1"/>
</dbReference>
<keyword evidence="5" id="KW-0175">Coiled coil</keyword>
<dbReference type="InterPro" id="IPR009061">
    <property type="entry name" value="DNA-bd_dom_put_sf"/>
</dbReference>
<reference evidence="7 8" key="1">
    <citation type="journal article" date="2011" name="EMBO J.">
        <title>Structural diversity of bacterial flagellar motors.</title>
        <authorList>
            <person name="Chen S."/>
            <person name="Beeby M."/>
            <person name="Murphy G.E."/>
            <person name="Leadbetter J.R."/>
            <person name="Hendrixson D.R."/>
            <person name="Briegel A."/>
            <person name="Li Z."/>
            <person name="Shi J."/>
            <person name="Tocheva E.I."/>
            <person name="Muller A."/>
            <person name="Dobro M.J."/>
            <person name="Jensen G.J."/>
        </authorList>
    </citation>
    <scope>NUCLEOTIDE SEQUENCE [LARGE SCALE GENOMIC DNA]</scope>
    <source>
        <strain evidence="7 8">DSM 6540</strain>
    </source>
</reference>
<dbReference type="Gene3D" id="3.20.80.10">
    <property type="entry name" value="Regulatory factor, effector binding domain"/>
    <property type="match status" value="1"/>
</dbReference>
<sequence>MELRFTSGQVCKIFGITKQTLLFYDKAGILKPRDTNQKTGYRYYMLDQFDLLYLILSLRETGVPLKEIKDLLDQRTVNKTMTILENQISEIQKKIANLQVAKNRLYQNLTYIKELETLKALDQFRIKAVPEQYLLAMPVQYVNGIPDYNLTLLKITERIASYSIPFYWKVGCIPQLDPSENREEVMFVVLDSVITDPYVKLKPAGNYLCTYHYGLYDTLGNTYEKLFDYVKSNHLMMTGDIYEIYIINNLITADENSYITEISVTIEME</sequence>
<dbReference type="SMART" id="SM00871">
    <property type="entry name" value="AraC_E_bind"/>
    <property type="match status" value="1"/>
</dbReference>
<dbReference type="InterPro" id="IPR047057">
    <property type="entry name" value="MerR_fam"/>
</dbReference>
<dbReference type="RefSeq" id="WP_004095839.1">
    <property type="nucleotide sequence ID" value="NZ_AFGF01000101.1"/>
</dbReference>
<evidence type="ECO:0000256" key="1">
    <source>
        <dbReference type="ARBA" id="ARBA00022491"/>
    </source>
</evidence>
<dbReference type="InterPro" id="IPR029442">
    <property type="entry name" value="GyrI-like"/>
</dbReference>
<dbReference type="Pfam" id="PF13411">
    <property type="entry name" value="MerR_1"/>
    <property type="match status" value="1"/>
</dbReference>
<proteinExistence type="predicted"/>
<evidence type="ECO:0000259" key="6">
    <source>
        <dbReference type="PROSITE" id="PS50937"/>
    </source>
</evidence>
<gene>
    <name evidence="7" type="ORF">ALO_11789</name>
</gene>
<dbReference type="SMART" id="SM00422">
    <property type="entry name" value="HTH_MERR"/>
    <property type="match status" value="1"/>
</dbReference>
<dbReference type="OrthoDB" id="9773308at2"/>
<dbReference type="InterPro" id="IPR000551">
    <property type="entry name" value="MerR-type_HTH_dom"/>
</dbReference>
<comment type="caution">
    <text evidence="7">The sequence shown here is derived from an EMBL/GenBank/DDBJ whole genome shotgun (WGS) entry which is preliminary data.</text>
</comment>
<dbReference type="InterPro" id="IPR010499">
    <property type="entry name" value="AraC_E-bd"/>
</dbReference>
<dbReference type="eggNOG" id="COG4978">
    <property type="taxonomic scope" value="Bacteria"/>
</dbReference>
<keyword evidence="3" id="KW-0238">DNA-binding</keyword>
<dbReference type="GO" id="GO:0003677">
    <property type="term" value="F:DNA binding"/>
    <property type="evidence" value="ECO:0007669"/>
    <property type="project" value="UniProtKB-KW"/>
</dbReference>
<dbReference type="SUPFAM" id="SSF55136">
    <property type="entry name" value="Probable bacterial effector-binding domain"/>
    <property type="match status" value="1"/>
</dbReference>
<keyword evidence="4" id="KW-0804">Transcription</keyword>
<evidence type="ECO:0000256" key="4">
    <source>
        <dbReference type="ARBA" id="ARBA00023163"/>
    </source>
</evidence>
<dbReference type="eggNOG" id="COG0789">
    <property type="taxonomic scope" value="Bacteria"/>
</dbReference>
<dbReference type="InterPro" id="IPR011256">
    <property type="entry name" value="Reg_factor_effector_dom_sf"/>
</dbReference>